<protein>
    <recommendedName>
        <fullName evidence="4">Porin</fullName>
    </recommendedName>
</protein>
<keyword evidence="3" id="KW-1185">Reference proteome</keyword>
<sequence length="419" mass="46109">MKRLVMLAVLCAFAFGMAATAASAADIKATGTYTFEAVWGDNSFDDDDQDSDFDVYQRLRTKFEFIANENLKGVLYTEVGTSTWGSTMHVGTDIDDLVTIKAGYIDFNWPGTQQNIKVGHFGVALPNAVGGSIILDDELPSAVITGPITDNVSYLLGWHRLDKSGAQNGTDDELDAVAMALPLNFDGVSVAPFILAAYAGDNYDANVTNSITWAGVSFELTMFDPFVFKADLNYGQADYENAEDQDGWYFATSAEYKGFDFMTPEAFFVYTTGDDNNVTYAGEDQMPLLAGDWAVGSFFFGGDWGIGAQSSIDADANWLGFWTLGVSLKDISFFEGLTHTVNVLYIQGTNDKDNFIAGDLTYLNEDDSLWELDLNSAYSIYDELTAYVELGWIAPDWDNDRNINDDEAWKVSTGLNYVF</sequence>
<comment type="caution">
    <text evidence="2">The sequence shown here is derived from an EMBL/GenBank/DDBJ whole genome shotgun (WGS) entry which is preliminary data.</text>
</comment>
<gene>
    <name evidence="2" type="ORF">F8A88_04120</name>
</gene>
<evidence type="ECO:0000313" key="2">
    <source>
        <dbReference type="EMBL" id="KAB1443446.1"/>
    </source>
</evidence>
<dbReference type="InterPro" id="IPR059232">
    <property type="entry name" value="Porin_put"/>
</dbReference>
<dbReference type="OrthoDB" id="5464498at2"/>
<organism evidence="2 3">
    <name type="scientific">Pseudodesulfovibrio senegalensis</name>
    <dbReference type="NCBI Taxonomy" id="1721087"/>
    <lineage>
        <taxon>Bacteria</taxon>
        <taxon>Pseudomonadati</taxon>
        <taxon>Thermodesulfobacteriota</taxon>
        <taxon>Desulfovibrionia</taxon>
        <taxon>Desulfovibrionales</taxon>
        <taxon>Desulfovibrionaceae</taxon>
    </lineage>
</organism>
<keyword evidence="1" id="KW-0732">Signal</keyword>
<proteinExistence type="predicted"/>
<evidence type="ECO:0000313" key="3">
    <source>
        <dbReference type="Proteomes" id="UP000438699"/>
    </source>
</evidence>
<evidence type="ECO:0008006" key="4">
    <source>
        <dbReference type="Google" id="ProtNLM"/>
    </source>
</evidence>
<name>A0A6N6N5Z4_9BACT</name>
<dbReference type="RefSeq" id="WP_161598335.1">
    <property type="nucleotide sequence ID" value="NZ_WAIE01000001.1"/>
</dbReference>
<evidence type="ECO:0000256" key="1">
    <source>
        <dbReference type="SAM" id="SignalP"/>
    </source>
</evidence>
<feature type="signal peptide" evidence="1">
    <location>
        <begin position="1"/>
        <end position="24"/>
    </location>
</feature>
<dbReference type="EMBL" id="WAIE01000001">
    <property type="protein sequence ID" value="KAB1443446.1"/>
    <property type="molecule type" value="Genomic_DNA"/>
</dbReference>
<dbReference type="Proteomes" id="UP000438699">
    <property type="component" value="Unassembled WGS sequence"/>
</dbReference>
<dbReference type="NCBIfam" id="NF033939">
    <property type="entry name" value="DESULF_POR1"/>
    <property type="match status" value="1"/>
</dbReference>
<reference evidence="2 3" key="1">
    <citation type="journal article" date="2017" name="Int. J. Syst. Evol. Microbiol.">
        <title>Desulfovibrio senegalensis sp. nov., a mesophilic sulfate reducer isolated from marine sediment.</title>
        <authorList>
            <person name="Thioye A."/>
            <person name="Gam Z.B.A."/>
            <person name="Mbengue M."/>
            <person name="Cayol J.L."/>
            <person name="Joseph-Bartoli M."/>
            <person name="Toure-Kane C."/>
            <person name="Labat M."/>
        </authorList>
    </citation>
    <scope>NUCLEOTIDE SEQUENCE [LARGE SCALE GENOMIC DNA]</scope>
    <source>
        <strain evidence="2 3">DSM 101509</strain>
    </source>
</reference>
<feature type="chain" id="PRO_5026658748" description="Porin" evidence="1">
    <location>
        <begin position="25"/>
        <end position="419"/>
    </location>
</feature>
<accession>A0A6N6N5Z4</accession>
<dbReference type="AlphaFoldDB" id="A0A6N6N5Z4"/>